<feature type="chain" id="PRO_5011588840" evidence="1">
    <location>
        <begin position="19"/>
        <end position="220"/>
    </location>
</feature>
<keyword evidence="1" id="KW-0732">Signal</keyword>
<evidence type="ECO:0000313" key="2">
    <source>
        <dbReference type="EMBL" id="SFA54983.1"/>
    </source>
</evidence>
<reference evidence="3" key="1">
    <citation type="submission" date="2016-10" db="EMBL/GenBank/DDBJ databases">
        <authorList>
            <person name="Varghese N."/>
            <person name="Submissions S."/>
        </authorList>
    </citation>
    <scope>NUCLEOTIDE SEQUENCE [LARGE SCALE GENOMIC DNA]</scope>
    <source>
        <strain evidence="3">DSM 18130</strain>
    </source>
</reference>
<feature type="signal peptide" evidence="1">
    <location>
        <begin position="1"/>
        <end position="18"/>
    </location>
</feature>
<evidence type="ECO:0000256" key="1">
    <source>
        <dbReference type="SAM" id="SignalP"/>
    </source>
</evidence>
<evidence type="ECO:0000313" key="3">
    <source>
        <dbReference type="Proteomes" id="UP000198836"/>
    </source>
</evidence>
<proteinExistence type="predicted"/>
<sequence>MKVFLIIFCALLCGSINAQTLYVDPVTSAAIAGHSGVINRQLDRTNDNLSLISRGQLLVTGQLVVVNDMQDRIYRGLTEVSTILNNLMSVKEITDIGLDIVTDVEKAMELGKSNPILLLFAEQNAREFRTRAVRLSSEVGAFVLKGGRDNLMDAGERSKLLNHIASEMRILRGTSYGMHRAMYWAKMRGIFASLNPWSDWVNMDVRIANSVLSTAKYLKR</sequence>
<accession>A0A1I0TTR8</accession>
<organism evidence="2 3">
    <name type="scientific">Pedobacter suwonensis</name>
    <dbReference type="NCBI Taxonomy" id="332999"/>
    <lineage>
        <taxon>Bacteria</taxon>
        <taxon>Pseudomonadati</taxon>
        <taxon>Bacteroidota</taxon>
        <taxon>Sphingobacteriia</taxon>
        <taxon>Sphingobacteriales</taxon>
        <taxon>Sphingobacteriaceae</taxon>
        <taxon>Pedobacter</taxon>
    </lineage>
</organism>
<name>A0A1I0TTR8_9SPHI</name>
<dbReference type="OrthoDB" id="1243758at2"/>
<dbReference type="Proteomes" id="UP000198836">
    <property type="component" value="Unassembled WGS sequence"/>
</dbReference>
<dbReference type="STRING" id="332999.SAMN04488511_11457"/>
<dbReference type="RefSeq" id="WP_090985777.1">
    <property type="nucleotide sequence ID" value="NZ_FOJM01000014.1"/>
</dbReference>
<dbReference type="EMBL" id="FOJM01000014">
    <property type="protein sequence ID" value="SFA54983.1"/>
    <property type="molecule type" value="Genomic_DNA"/>
</dbReference>
<gene>
    <name evidence="2" type="ORF">SAMN04488511_11457</name>
</gene>
<protein>
    <submittedName>
        <fullName evidence="2">Uncharacterized protein</fullName>
    </submittedName>
</protein>
<dbReference type="AlphaFoldDB" id="A0A1I0TTR8"/>
<keyword evidence="3" id="KW-1185">Reference proteome</keyword>